<keyword evidence="3" id="KW-1185">Reference proteome</keyword>
<gene>
    <name evidence="2" type="ORF">ACFSUC_01560</name>
</gene>
<dbReference type="InterPro" id="IPR001119">
    <property type="entry name" value="SLH_dom"/>
</dbReference>
<evidence type="ECO:0000313" key="3">
    <source>
        <dbReference type="Proteomes" id="UP001597497"/>
    </source>
</evidence>
<name>A0ABW5R5P5_9BACL</name>
<evidence type="ECO:0000313" key="2">
    <source>
        <dbReference type="EMBL" id="MFD2670291.1"/>
    </source>
</evidence>
<dbReference type="EMBL" id="JBHUMM010000001">
    <property type="protein sequence ID" value="MFD2670291.1"/>
    <property type="molecule type" value="Genomic_DNA"/>
</dbReference>
<proteinExistence type="predicted"/>
<feature type="domain" description="SLH" evidence="1">
    <location>
        <begin position="579"/>
        <end position="640"/>
    </location>
</feature>
<dbReference type="RefSeq" id="WP_379927628.1">
    <property type="nucleotide sequence ID" value="NZ_JBHUMM010000001.1"/>
</dbReference>
<evidence type="ECO:0000259" key="1">
    <source>
        <dbReference type="PROSITE" id="PS51272"/>
    </source>
</evidence>
<dbReference type="PROSITE" id="PS51272">
    <property type="entry name" value="SLH"/>
    <property type="match status" value="1"/>
</dbReference>
<accession>A0ABW5R5P5</accession>
<organism evidence="2 3">
    <name type="scientific">Marinicrinis sediminis</name>
    <dbReference type="NCBI Taxonomy" id="1652465"/>
    <lineage>
        <taxon>Bacteria</taxon>
        <taxon>Bacillati</taxon>
        <taxon>Bacillota</taxon>
        <taxon>Bacilli</taxon>
        <taxon>Bacillales</taxon>
        <taxon>Paenibacillaceae</taxon>
    </lineage>
</organism>
<protein>
    <submittedName>
        <fullName evidence="2">S-layer homology domain-containing protein</fullName>
    </submittedName>
</protein>
<reference evidence="3" key="1">
    <citation type="journal article" date="2019" name="Int. J. Syst. Evol. Microbiol.">
        <title>The Global Catalogue of Microorganisms (GCM) 10K type strain sequencing project: providing services to taxonomists for standard genome sequencing and annotation.</title>
        <authorList>
            <consortium name="The Broad Institute Genomics Platform"/>
            <consortium name="The Broad Institute Genome Sequencing Center for Infectious Disease"/>
            <person name="Wu L."/>
            <person name="Ma J."/>
        </authorList>
    </citation>
    <scope>NUCLEOTIDE SEQUENCE [LARGE SCALE GENOMIC DNA]</scope>
    <source>
        <strain evidence="3">KCTC 33676</strain>
    </source>
</reference>
<dbReference type="Pfam" id="PF00395">
    <property type="entry name" value="SLH"/>
    <property type="match status" value="2"/>
</dbReference>
<sequence>MFHPYTPMERMKAMVLPLFRSKRNSLTLLVMLSLVLTTLGVPGQAASDIHDVQETVAERSKADIAAKWQQYKPMQEGMAYMDPDVIYKEKPSLIPSYSAGEIKKPYILDGINATNFVRYLAGLPDDIEPDWTLASQQQTAALVNAVNDELTHYPDQPAGMSQEMFELGKQGTSSSNLYAGSYTFYENVRGYMSDSDPSNIDRVGHRRWILHPIMQKTMFGMVHREEDWGVYASMYAFDFNRPQDEIRYSYISWPSAHLFPNEFFSTDDAWSISLNTLHYDNDRTDEIAVKLTRVRDGHQWHFDASDTDKAGKYFNVNTANYGDGFAIIFRPDDLIAFQEDEAFRVDVTGLYDAAGRPSPLSYTTTFFNLLPEFLPRWMVQLHVGETIKIKTRGDSEMDAAHIRSDSEHIVRVNGDGTVTAVGEGEAKLTIEHYLPDQNNSLYIYVEPQNPGDQVSAWAYDGYMAAKSNGIVMYAYDHRYQSAIDRFAFVDLVFNLTETILGETIYLHDVMDTPFIDVDDWRVNWAYENQIISGVSNVHFEPYSHITREQAASLIMNTYRTLLNLTGHSPQLQLPLQLDVTPYADEASIASWATSNVYQVQQYGFMSGVANNRFDPKGKLTFEQTYLILQRLFELFDPAKG</sequence>
<comment type="caution">
    <text evidence="2">The sequence shown here is derived from an EMBL/GenBank/DDBJ whole genome shotgun (WGS) entry which is preliminary data.</text>
</comment>
<dbReference type="CDD" id="cd05379">
    <property type="entry name" value="CAP_bacterial"/>
    <property type="match status" value="1"/>
</dbReference>
<dbReference type="Proteomes" id="UP001597497">
    <property type="component" value="Unassembled WGS sequence"/>
</dbReference>